<evidence type="ECO:0000313" key="1">
    <source>
        <dbReference type="EMBL" id="JAH08043.1"/>
    </source>
</evidence>
<reference evidence="1" key="2">
    <citation type="journal article" date="2015" name="Fish Shellfish Immunol.">
        <title>Early steps in the European eel (Anguilla anguilla)-Vibrio vulnificus interaction in the gills: Role of the RtxA13 toxin.</title>
        <authorList>
            <person name="Callol A."/>
            <person name="Pajuelo D."/>
            <person name="Ebbesson L."/>
            <person name="Teles M."/>
            <person name="MacKenzie S."/>
            <person name="Amaro C."/>
        </authorList>
    </citation>
    <scope>NUCLEOTIDE SEQUENCE</scope>
</reference>
<dbReference type="EMBL" id="GBXM01100534">
    <property type="protein sequence ID" value="JAH08043.1"/>
    <property type="molecule type" value="Transcribed_RNA"/>
</dbReference>
<name>A0A0E9PVZ0_ANGAN</name>
<accession>A0A0E9PVZ0</accession>
<protein>
    <submittedName>
        <fullName evidence="1">Uncharacterized protein</fullName>
    </submittedName>
</protein>
<reference evidence="1" key="1">
    <citation type="submission" date="2014-11" db="EMBL/GenBank/DDBJ databases">
        <authorList>
            <person name="Amaro Gonzalez C."/>
        </authorList>
    </citation>
    <scope>NUCLEOTIDE SEQUENCE</scope>
</reference>
<organism evidence="1">
    <name type="scientific">Anguilla anguilla</name>
    <name type="common">European freshwater eel</name>
    <name type="synonym">Muraena anguilla</name>
    <dbReference type="NCBI Taxonomy" id="7936"/>
    <lineage>
        <taxon>Eukaryota</taxon>
        <taxon>Metazoa</taxon>
        <taxon>Chordata</taxon>
        <taxon>Craniata</taxon>
        <taxon>Vertebrata</taxon>
        <taxon>Euteleostomi</taxon>
        <taxon>Actinopterygii</taxon>
        <taxon>Neopterygii</taxon>
        <taxon>Teleostei</taxon>
        <taxon>Anguilliformes</taxon>
        <taxon>Anguillidae</taxon>
        <taxon>Anguilla</taxon>
    </lineage>
</organism>
<proteinExistence type="predicted"/>
<sequence>MKGPEEATLWCCLKF</sequence>